<dbReference type="Gene3D" id="3.40.1610.10">
    <property type="entry name" value="CV3147-like domain"/>
    <property type="match status" value="1"/>
</dbReference>
<dbReference type="SUPFAM" id="SSF160991">
    <property type="entry name" value="CV3147-like"/>
    <property type="match status" value="1"/>
</dbReference>
<evidence type="ECO:0000313" key="4">
    <source>
        <dbReference type="Proteomes" id="UP000184052"/>
    </source>
</evidence>
<gene>
    <name evidence="3" type="ORF">SAMN02745751_02072</name>
</gene>
<protein>
    <recommendedName>
        <fullName evidence="5">DUF917 domain-containing protein</fullName>
    </recommendedName>
</protein>
<feature type="domain" description="S-Me-THD-like C-terminal" evidence="2">
    <location>
        <begin position="167"/>
        <end position="355"/>
    </location>
</feature>
<dbReference type="EMBL" id="FQZL01000014">
    <property type="protein sequence ID" value="SHJ24639.1"/>
    <property type="molecule type" value="Genomic_DNA"/>
</dbReference>
<evidence type="ECO:0008006" key="5">
    <source>
        <dbReference type="Google" id="ProtNLM"/>
    </source>
</evidence>
<proteinExistence type="predicted"/>
<keyword evidence="4" id="KW-1185">Reference proteome</keyword>
<name>A0A1M6HR10_9FIRM</name>
<dbReference type="Pfam" id="PF06032">
    <property type="entry name" value="S-Me-THD_N"/>
    <property type="match status" value="1"/>
</dbReference>
<dbReference type="Gene3D" id="2.40.390.10">
    <property type="entry name" value="CV3147-like"/>
    <property type="match status" value="1"/>
</dbReference>
<dbReference type="STRING" id="1121476.SAMN02745751_02072"/>
<feature type="domain" description="S-Me-THD N-terminal" evidence="1">
    <location>
        <begin position="11"/>
        <end position="164"/>
    </location>
</feature>
<accession>A0A1M6HR10</accession>
<evidence type="ECO:0000259" key="1">
    <source>
        <dbReference type="Pfam" id="PF06032"/>
    </source>
</evidence>
<reference evidence="3 4" key="1">
    <citation type="submission" date="2016-11" db="EMBL/GenBank/DDBJ databases">
        <authorList>
            <person name="Jaros S."/>
            <person name="Januszkiewicz K."/>
            <person name="Wedrychowicz H."/>
        </authorList>
    </citation>
    <scope>NUCLEOTIDE SEQUENCE [LARGE SCALE GENOMIC DNA]</scope>
    <source>
        <strain evidence="3 4">DSM 17477</strain>
    </source>
</reference>
<evidence type="ECO:0000313" key="3">
    <source>
        <dbReference type="EMBL" id="SHJ24639.1"/>
    </source>
</evidence>
<dbReference type="InterPro" id="IPR024071">
    <property type="entry name" value="S-Me-THD_C_sf"/>
</dbReference>
<dbReference type="InterPro" id="IPR027479">
    <property type="entry name" value="S-Me-THD_N_sf"/>
</dbReference>
<organism evidence="3 4">
    <name type="scientific">Dethiosulfatibacter aminovorans DSM 17477</name>
    <dbReference type="NCBI Taxonomy" id="1121476"/>
    <lineage>
        <taxon>Bacteria</taxon>
        <taxon>Bacillati</taxon>
        <taxon>Bacillota</taxon>
        <taxon>Tissierellia</taxon>
        <taxon>Dethiosulfatibacter</taxon>
    </lineage>
</organism>
<dbReference type="InterPro" id="IPR010318">
    <property type="entry name" value="S-Me-THD_N"/>
</dbReference>
<dbReference type="Pfam" id="PF20906">
    <property type="entry name" value="S-Me-THD_C"/>
    <property type="match status" value="1"/>
</dbReference>
<dbReference type="OrthoDB" id="7441206at2"/>
<sequence length="357" mass="38976">MKKLAYQETVDILVGCTILGTGGGGSLAEGLDAVKKAFGEGCEFNMIDFDEIKDDAYYVNPYFCGSISPDEEEEEEHKELEYAIRSLEEYMDVEFDGVVSIEYGGGNTGQAMAAGARAGKFIVDADAAGRAVPELQFSTYFVTGRPIYPFSVATKHKDTVIFTKVASDARAEVLSRMMAVATDNTVGMADHPIIGKDLKTSVIPNALSYAGKVGRIQREALEKGLNPIAELTDKCEGTLLFEGIVTEKDTEWNIQDGFTVGSIGIKGCESFENSAFKVWYKNENMVAWRDGEVALTCPDLICVVNGETGYPITNPNCNPGNKVAVLGFKAHDFWKTEKGLSILNPRFFGFDIDVKYL</sequence>
<dbReference type="Proteomes" id="UP000184052">
    <property type="component" value="Unassembled WGS sequence"/>
</dbReference>
<dbReference type="InterPro" id="IPR048350">
    <property type="entry name" value="S-Me-THD-like_C"/>
</dbReference>
<dbReference type="RefSeq" id="WP_073049511.1">
    <property type="nucleotide sequence ID" value="NZ_FQZL01000014.1"/>
</dbReference>
<evidence type="ECO:0000259" key="2">
    <source>
        <dbReference type="Pfam" id="PF20906"/>
    </source>
</evidence>
<dbReference type="AlphaFoldDB" id="A0A1M6HR10"/>